<proteinExistence type="predicted"/>
<protein>
    <submittedName>
        <fullName evidence="2">Uncharacterized protein</fullName>
    </submittedName>
</protein>
<dbReference type="AlphaFoldDB" id="A0A835XWD0"/>
<evidence type="ECO:0000313" key="2">
    <source>
        <dbReference type="EMBL" id="KAG2490253.1"/>
    </source>
</evidence>
<feature type="signal peptide" evidence="1">
    <location>
        <begin position="1"/>
        <end position="25"/>
    </location>
</feature>
<comment type="caution">
    <text evidence="2">The sequence shown here is derived from an EMBL/GenBank/DDBJ whole genome shotgun (WGS) entry which is preliminary data.</text>
</comment>
<reference evidence="2" key="1">
    <citation type="journal article" date="2020" name="bioRxiv">
        <title>Comparative genomics of Chlamydomonas.</title>
        <authorList>
            <person name="Craig R.J."/>
            <person name="Hasan A.R."/>
            <person name="Ness R.W."/>
            <person name="Keightley P.D."/>
        </authorList>
    </citation>
    <scope>NUCLEOTIDE SEQUENCE</scope>
    <source>
        <strain evidence="2">CCAP 11/70</strain>
    </source>
</reference>
<organism evidence="2 3">
    <name type="scientific">Edaphochlamys debaryana</name>
    <dbReference type="NCBI Taxonomy" id="47281"/>
    <lineage>
        <taxon>Eukaryota</taxon>
        <taxon>Viridiplantae</taxon>
        <taxon>Chlorophyta</taxon>
        <taxon>core chlorophytes</taxon>
        <taxon>Chlorophyceae</taxon>
        <taxon>CS clade</taxon>
        <taxon>Chlamydomonadales</taxon>
        <taxon>Chlamydomonadales incertae sedis</taxon>
        <taxon>Edaphochlamys</taxon>
    </lineage>
</organism>
<name>A0A835XWD0_9CHLO</name>
<dbReference type="EMBL" id="JAEHOE010000064">
    <property type="protein sequence ID" value="KAG2490253.1"/>
    <property type="molecule type" value="Genomic_DNA"/>
</dbReference>
<dbReference type="Proteomes" id="UP000612055">
    <property type="component" value="Unassembled WGS sequence"/>
</dbReference>
<dbReference type="OrthoDB" id="557487at2759"/>
<accession>A0A835XWD0</accession>
<evidence type="ECO:0000256" key="1">
    <source>
        <dbReference type="SAM" id="SignalP"/>
    </source>
</evidence>
<sequence length="398" mass="44031">MPPMTFCTAWAWAAGLLLLISVTSCSMEPAHLLRGRRQLYQSHEPNDAAEPQQQQHNVTLMFMASEMGLGACTLLKSALANKLEVNIVGWHPKDGNSTTHAQNRESLLRSVSREFWLRLAQMEPSRLVVGVDGFDDVLSRAATAREFATRFSYFGTEFVWSGEVNMFPAFRELPPEVQQYYPSYWHNETGVPEAWLGLPKEVPYPFLNVGGWVGTAGRAALVMKAVHDLLRCTLHPKAAAAEQPQPAEGASPAPENATYCPPHDQAAAQVALVSDVCRTPGDEGAKCMLDMYGQVFFSGYRNCEGLIPRIDGYWWNSKSGTTPLTVHYNGMAKGTCFRTGAGEYMQSRRTGWFNRVDVSPDTPVQVTRASFHGDGLLETHNHTFGELCPGFKGQGLPW</sequence>
<gene>
    <name evidence="2" type="ORF">HYH03_011377</name>
</gene>
<keyword evidence="1" id="KW-0732">Signal</keyword>
<evidence type="ECO:0000313" key="3">
    <source>
        <dbReference type="Proteomes" id="UP000612055"/>
    </source>
</evidence>
<keyword evidence="3" id="KW-1185">Reference proteome</keyword>
<dbReference type="CDD" id="cd22997">
    <property type="entry name" value="GT_LH"/>
    <property type="match status" value="1"/>
</dbReference>
<feature type="chain" id="PRO_5032933795" evidence="1">
    <location>
        <begin position="26"/>
        <end position="398"/>
    </location>
</feature>